<evidence type="ECO:0000256" key="1">
    <source>
        <dbReference type="SAM" id="MobiDB-lite"/>
    </source>
</evidence>
<gene>
    <name evidence="2" type="ORF">METZ01_LOCUS267557</name>
</gene>
<organism evidence="2">
    <name type="scientific">marine metagenome</name>
    <dbReference type="NCBI Taxonomy" id="408172"/>
    <lineage>
        <taxon>unclassified sequences</taxon>
        <taxon>metagenomes</taxon>
        <taxon>ecological metagenomes</taxon>
    </lineage>
</organism>
<protein>
    <submittedName>
        <fullName evidence="2">Uncharacterized protein</fullName>
    </submittedName>
</protein>
<reference evidence="2" key="1">
    <citation type="submission" date="2018-05" db="EMBL/GenBank/DDBJ databases">
        <authorList>
            <person name="Lanie J.A."/>
            <person name="Ng W.-L."/>
            <person name="Kazmierczak K.M."/>
            <person name="Andrzejewski T.M."/>
            <person name="Davidsen T.M."/>
            <person name="Wayne K.J."/>
            <person name="Tettelin H."/>
            <person name="Glass J.I."/>
            <person name="Rusch D."/>
            <person name="Podicherti R."/>
            <person name="Tsui H.-C.T."/>
            <person name="Winkler M.E."/>
        </authorList>
    </citation>
    <scope>NUCLEOTIDE SEQUENCE</scope>
</reference>
<feature type="compositionally biased region" description="Basic and acidic residues" evidence="1">
    <location>
        <begin position="90"/>
        <end position="104"/>
    </location>
</feature>
<accession>A0A382JTY4</accession>
<feature type="non-terminal residue" evidence="2">
    <location>
        <position position="1"/>
    </location>
</feature>
<evidence type="ECO:0000313" key="2">
    <source>
        <dbReference type="EMBL" id="SVC14703.1"/>
    </source>
</evidence>
<dbReference type="EMBL" id="UINC01075979">
    <property type="protein sequence ID" value="SVC14703.1"/>
    <property type="molecule type" value="Genomic_DNA"/>
</dbReference>
<sequence>GLRNLRRSIETEEGVDVFFKRAFKNELSLKKRADLYSSWETIKPGILDIMRVHGLRSLSASASSKKILRNLEATIEIEIPALRHRVDFEHRPIPEEEKSLKQEENDNADLLTRETEE</sequence>
<name>A0A382JTY4_9ZZZZ</name>
<feature type="region of interest" description="Disordered" evidence="1">
    <location>
        <begin position="90"/>
        <end position="117"/>
    </location>
</feature>
<proteinExistence type="predicted"/>
<dbReference type="AlphaFoldDB" id="A0A382JTY4"/>